<feature type="chain" id="PRO_5041970894" description="Integrin beta" evidence="16">
    <location>
        <begin position="19"/>
        <end position="768"/>
    </location>
</feature>
<evidence type="ECO:0000256" key="10">
    <source>
        <dbReference type="ARBA" id="ARBA00023136"/>
    </source>
</evidence>
<feature type="disulfide bond" evidence="13">
    <location>
        <begin position="373"/>
        <end position="383"/>
    </location>
</feature>
<evidence type="ECO:0000256" key="6">
    <source>
        <dbReference type="ARBA" id="ARBA00022737"/>
    </source>
</evidence>
<feature type="disulfide bond" evidence="13">
    <location>
        <begin position="589"/>
        <end position="594"/>
    </location>
</feature>
<dbReference type="PIRSF" id="PIRSF002512">
    <property type="entry name" value="Integrin_B"/>
    <property type="match status" value="1"/>
</dbReference>
<evidence type="ECO:0000256" key="7">
    <source>
        <dbReference type="ARBA" id="ARBA00022889"/>
    </source>
</evidence>
<dbReference type="FunFam" id="3.40.50.410:FF:000002">
    <property type="entry name" value="Integrin beta"/>
    <property type="match status" value="1"/>
</dbReference>
<dbReference type="SUPFAM" id="SSF57196">
    <property type="entry name" value="EGF/Laminin"/>
    <property type="match status" value="1"/>
</dbReference>
<dbReference type="GO" id="GO:0007157">
    <property type="term" value="P:heterophilic cell-cell adhesion via plasma membrane cell adhesion molecules"/>
    <property type="evidence" value="ECO:0007669"/>
    <property type="project" value="UniProtKB-ARBA"/>
</dbReference>
<dbReference type="Gene3D" id="2.60.40.1510">
    <property type="entry name" value="ntegrin, alpha v. Chain A, domain 3"/>
    <property type="match status" value="1"/>
</dbReference>
<feature type="disulfide bond" evidence="13">
    <location>
        <begin position="549"/>
        <end position="554"/>
    </location>
</feature>
<dbReference type="InterPro" id="IPR057243">
    <property type="entry name" value="Integrin_I-EGF_CS"/>
</dbReference>
<feature type="disulfide bond" evidence="13">
    <location>
        <begin position="596"/>
        <end position="609"/>
    </location>
</feature>
<keyword evidence="3" id="KW-1003">Cell membrane</keyword>
<dbReference type="Pfam" id="PF08725">
    <property type="entry name" value="Integrin_b_cyt"/>
    <property type="match status" value="1"/>
</dbReference>
<evidence type="ECO:0000256" key="9">
    <source>
        <dbReference type="ARBA" id="ARBA00023037"/>
    </source>
</evidence>
<feature type="disulfide bond" evidence="13">
    <location>
        <begin position="181"/>
        <end position="184"/>
    </location>
</feature>
<feature type="disulfide bond" evidence="13">
    <location>
        <begin position="567"/>
        <end position="574"/>
    </location>
</feature>
<dbReference type="SUPFAM" id="SSF69179">
    <property type="entry name" value="Integrin domains"/>
    <property type="match status" value="1"/>
</dbReference>
<dbReference type="Gene3D" id="3.40.50.410">
    <property type="entry name" value="von Willebrand factor, type A domain"/>
    <property type="match status" value="1"/>
</dbReference>
<keyword evidence="9 14" id="KW-0401">Integrin</keyword>
<feature type="transmembrane region" description="Helical" evidence="15">
    <location>
        <begin position="700"/>
        <end position="722"/>
    </location>
</feature>
<organism evidence="20 21">
    <name type="scientific">Diploptera punctata</name>
    <name type="common">Pacific beetle cockroach</name>
    <dbReference type="NCBI Taxonomy" id="6984"/>
    <lineage>
        <taxon>Eukaryota</taxon>
        <taxon>Metazoa</taxon>
        <taxon>Ecdysozoa</taxon>
        <taxon>Arthropoda</taxon>
        <taxon>Hexapoda</taxon>
        <taxon>Insecta</taxon>
        <taxon>Pterygota</taxon>
        <taxon>Neoptera</taxon>
        <taxon>Polyneoptera</taxon>
        <taxon>Dictyoptera</taxon>
        <taxon>Blattodea</taxon>
        <taxon>Blaberoidea</taxon>
        <taxon>Blaberidae</taxon>
        <taxon>Diplopterinae</taxon>
        <taxon>Diploptera</taxon>
    </lineage>
</organism>
<keyword evidence="8 15" id="KW-1133">Transmembrane helix</keyword>
<evidence type="ECO:0000256" key="3">
    <source>
        <dbReference type="ARBA" id="ARBA00022475"/>
    </source>
</evidence>
<dbReference type="InterPro" id="IPR057073">
    <property type="entry name" value="EGF_integrin_2"/>
</dbReference>
<evidence type="ECO:0000256" key="2">
    <source>
        <dbReference type="ARBA" id="ARBA00007449"/>
    </source>
</evidence>
<dbReference type="GO" id="GO:0016477">
    <property type="term" value="P:cell migration"/>
    <property type="evidence" value="ECO:0007669"/>
    <property type="project" value="TreeGrafter"/>
</dbReference>
<keyword evidence="10 15" id="KW-0472">Membrane</keyword>
<feature type="disulfide bond" evidence="13">
    <location>
        <begin position="528"/>
        <end position="533"/>
    </location>
</feature>
<protein>
    <recommendedName>
        <fullName evidence="14">Integrin beta</fullName>
    </recommendedName>
</protein>
<dbReference type="Pfam" id="PF23105">
    <property type="entry name" value="EGF_integrin"/>
    <property type="match status" value="2"/>
</dbReference>
<dbReference type="InterPro" id="IPR014836">
    <property type="entry name" value="Integrin_bsu_cyt_dom"/>
</dbReference>
<evidence type="ECO:0000259" key="18">
    <source>
        <dbReference type="SMART" id="SM01241"/>
    </source>
</evidence>
<dbReference type="Gene3D" id="1.20.5.100">
    <property type="entry name" value="Cytochrome c1, transmembrane anchor, C-terminal"/>
    <property type="match status" value="1"/>
</dbReference>
<dbReference type="PROSITE" id="PS00243">
    <property type="entry name" value="I_EGF_1"/>
    <property type="match status" value="1"/>
</dbReference>
<feature type="disulfide bond" evidence="13">
    <location>
        <begin position="29"/>
        <end position="60"/>
    </location>
</feature>
<feature type="disulfide bond" evidence="13">
    <location>
        <begin position="506"/>
        <end position="541"/>
    </location>
</feature>
<feature type="disulfide bond" evidence="13">
    <location>
        <begin position="457"/>
        <end position="498"/>
    </location>
</feature>
<accession>A0AAD8EMU7</accession>
<reference evidence="20" key="2">
    <citation type="submission" date="2023-05" db="EMBL/GenBank/DDBJ databases">
        <authorList>
            <person name="Fouks B."/>
        </authorList>
    </citation>
    <scope>NUCLEOTIDE SEQUENCE</scope>
    <source>
        <strain evidence="20">Stay&amp;Tobe</strain>
        <tissue evidence="20">Testes</tissue>
    </source>
</reference>
<feature type="disulfide bond" evidence="13">
    <location>
        <begin position="591"/>
        <end position="641"/>
    </location>
</feature>
<keyword evidence="12" id="KW-0325">Glycoprotein</keyword>
<dbReference type="InterPro" id="IPR013111">
    <property type="entry name" value="EGF_extracell"/>
</dbReference>
<dbReference type="GO" id="GO:0009986">
    <property type="term" value="C:cell surface"/>
    <property type="evidence" value="ECO:0007669"/>
    <property type="project" value="TreeGrafter"/>
</dbReference>
<feature type="disulfide bond" evidence="13">
    <location>
        <begin position="551"/>
        <end position="583"/>
    </location>
</feature>
<evidence type="ECO:0000256" key="8">
    <source>
        <dbReference type="ARBA" id="ARBA00022989"/>
    </source>
</evidence>
<keyword evidence="21" id="KW-1185">Reference proteome</keyword>
<dbReference type="SMART" id="SM01242">
    <property type="entry name" value="Integrin_B_tail"/>
    <property type="match status" value="1"/>
</dbReference>
<reference evidence="20" key="1">
    <citation type="journal article" date="2023" name="IScience">
        <title>Live-bearing cockroach genome reveals convergent evolutionary mechanisms linked to viviparity in insects and beyond.</title>
        <authorList>
            <person name="Fouks B."/>
            <person name="Harrison M.C."/>
            <person name="Mikhailova A.A."/>
            <person name="Marchal E."/>
            <person name="English S."/>
            <person name="Carruthers M."/>
            <person name="Jennings E.C."/>
            <person name="Chiamaka E.L."/>
            <person name="Frigard R.A."/>
            <person name="Pippel M."/>
            <person name="Attardo G.M."/>
            <person name="Benoit J.B."/>
            <person name="Bornberg-Bauer E."/>
            <person name="Tobe S.S."/>
        </authorList>
    </citation>
    <scope>NUCLEOTIDE SEQUENCE</scope>
    <source>
        <strain evidence="20">Stay&amp;Tobe</strain>
    </source>
</reference>
<comment type="similarity">
    <text evidence="2 14">Belongs to the integrin beta chain family.</text>
</comment>
<dbReference type="PANTHER" id="PTHR10082:SF60">
    <property type="entry name" value="INTEGRIN BETA-PS"/>
    <property type="match status" value="1"/>
</dbReference>
<dbReference type="GO" id="GO:0007229">
    <property type="term" value="P:integrin-mediated signaling pathway"/>
    <property type="evidence" value="ECO:0007669"/>
    <property type="project" value="UniProtKB-KW"/>
</dbReference>
<dbReference type="GO" id="GO:0007160">
    <property type="term" value="P:cell-matrix adhesion"/>
    <property type="evidence" value="ECO:0007669"/>
    <property type="project" value="TreeGrafter"/>
</dbReference>
<dbReference type="EMBL" id="JASPKZ010002301">
    <property type="protein sequence ID" value="KAJ9595961.1"/>
    <property type="molecule type" value="Genomic_DNA"/>
</dbReference>
<evidence type="ECO:0000259" key="17">
    <source>
        <dbReference type="SMART" id="SM00187"/>
    </source>
</evidence>
<feature type="signal peptide" evidence="16">
    <location>
        <begin position="1"/>
        <end position="18"/>
    </location>
</feature>
<dbReference type="GO" id="GO:0030334">
    <property type="term" value="P:regulation of cell migration"/>
    <property type="evidence" value="ECO:0007669"/>
    <property type="project" value="UniProtKB-ARBA"/>
</dbReference>
<dbReference type="InterPro" id="IPR012896">
    <property type="entry name" value="Integrin_bsu_tail"/>
</dbReference>
<dbReference type="GO" id="GO:0005178">
    <property type="term" value="F:integrin binding"/>
    <property type="evidence" value="ECO:0007669"/>
    <property type="project" value="TreeGrafter"/>
</dbReference>
<feature type="disulfide bond" evidence="13">
    <location>
        <begin position="26"/>
        <end position="34"/>
    </location>
</feature>
<dbReference type="InterPro" id="IPR036465">
    <property type="entry name" value="vWFA_dom_sf"/>
</dbReference>
<dbReference type="InterPro" id="IPR036349">
    <property type="entry name" value="Integrin_bsu_tail_dom_sf"/>
</dbReference>
<comment type="caution">
    <text evidence="20">The sequence shown here is derived from an EMBL/GenBank/DDBJ whole genome shotgun (WGS) entry which is preliminary data.</text>
</comment>
<sequence>MEILRCWFLFALLGLAAAQCRTNRKCGDCIRSGCKWCADPVLHEGIVDRCFSPGEQHLTCSKNHVYPKDKQNTSYIIKNEQFSINVLFQPQDVKLNLNVGEKFDLLIKYKHARNYPVDLYYLMDLSASMKDDKDSLSKLGNKLADVMQNITTDFRLGFGSFVEKVDMPFVSTVKEKLKEPCAGCVAPYGFKNHLRLNNDTKQFATKVDEAKVSGNLDTPEGGFDALMQSIVCQQEIGWRKKARHLLVFSTDADFHYAGDGRLAGLVEPNDMRCYVNNGEYTKSLDFDYPSISQINQVAQEFNMNLIFAVTSKVLNIYKLLSERITGASFGKLDKDSSNVVDLIKDQYQKIVDSLTMVATVDPEYVQVTLSTQCKGEWRESARCDGLHQGDEVNFKATIQVRKCPVGNKIKFQLKPTSLEDHIDVELSVSCDCDCEKQDNPTYEAASSKCNSGGDLQCGVCVCNSSRYGDVCQCEVNSNRMNHNDTTATCRMNADSPICSDAGICLCGSCVCRERDNLAERYSGRFCECDNFTCLRNRGLLCSGPDHGTCVCGMCVCHPGWSGERCECAVNKLTCQQPGTNVECSGRGKCTCGVCKCETRDGVAYSGRYCQECPTCQSQQCAIYSDYVACHVFNSGPLKHNCPKVNFITIKTVDALQESDDDVHVCRVADDDGCYFFFRYEVDISLVEVQRKQECPEPVNVFAVVVGVVGGIVLMGIMLLISWKVITSIHDSREFAKFENESKNAQFDRGANPLYVPSTTTFANPTFRG</sequence>
<dbReference type="Proteomes" id="UP001233999">
    <property type="component" value="Unassembled WGS sequence"/>
</dbReference>
<feature type="disulfide bond" evidence="13">
    <location>
        <begin position="511"/>
        <end position="526"/>
    </location>
</feature>
<feature type="disulfide bond" evidence="13">
    <location>
        <begin position="430"/>
        <end position="434"/>
    </location>
</feature>
<keyword evidence="11 13" id="KW-1015">Disulfide bond</keyword>
<dbReference type="InterPro" id="IPR002369">
    <property type="entry name" value="Integrin_bsu_VWA"/>
</dbReference>
<feature type="domain" description="Integrin beta subunit cytoplasmic" evidence="18">
    <location>
        <begin position="723"/>
        <end position="768"/>
    </location>
</feature>
<dbReference type="GO" id="GO:0033627">
    <property type="term" value="P:cell adhesion mediated by integrin"/>
    <property type="evidence" value="ECO:0007669"/>
    <property type="project" value="TreeGrafter"/>
</dbReference>
<dbReference type="Gene3D" id="2.10.25.10">
    <property type="entry name" value="Laminin"/>
    <property type="match status" value="3"/>
</dbReference>
<dbReference type="FunFam" id="2.10.25.10:FF:000155">
    <property type="entry name" value="Integrin beta"/>
    <property type="match status" value="1"/>
</dbReference>
<keyword evidence="6" id="KW-0677">Repeat</keyword>
<feature type="disulfide bond" evidence="13">
    <location>
        <begin position="504"/>
        <end position="509"/>
    </location>
</feature>
<dbReference type="SMART" id="SM00187">
    <property type="entry name" value="INB"/>
    <property type="match status" value="1"/>
</dbReference>
<evidence type="ECO:0000256" key="1">
    <source>
        <dbReference type="ARBA" id="ARBA00004251"/>
    </source>
</evidence>
<dbReference type="Gene3D" id="4.10.1240.30">
    <property type="match status" value="1"/>
</dbReference>
<evidence type="ECO:0000256" key="12">
    <source>
        <dbReference type="ARBA" id="ARBA00023180"/>
    </source>
</evidence>
<dbReference type="SMART" id="SM01241">
    <property type="entry name" value="Integrin_b_cyt"/>
    <property type="match status" value="1"/>
</dbReference>
<dbReference type="GO" id="GO:0051094">
    <property type="term" value="P:positive regulation of developmental process"/>
    <property type="evidence" value="ECO:0007669"/>
    <property type="project" value="UniProtKB-ARBA"/>
</dbReference>
<dbReference type="FunFam" id="2.10.25.10:FF:000098">
    <property type="entry name" value="Integrin beta"/>
    <property type="match status" value="1"/>
</dbReference>
<evidence type="ECO:0000256" key="13">
    <source>
        <dbReference type="PIRSR" id="PIRSR002512-1"/>
    </source>
</evidence>
<feature type="disulfide bond" evidence="13">
    <location>
        <begin position="620"/>
        <end position="629"/>
    </location>
</feature>
<comment type="subcellular location">
    <subcellularLocation>
        <location evidence="1 14">Cell membrane</location>
        <topology evidence="1 14">Single-pass type I membrane protein</topology>
    </subcellularLocation>
</comment>
<feature type="disulfide bond" evidence="13">
    <location>
        <begin position="232"/>
        <end position="273"/>
    </location>
</feature>
<evidence type="ECO:0000256" key="14">
    <source>
        <dbReference type="RuleBase" id="RU000633"/>
    </source>
</evidence>
<keyword evidence="5 16" id="KW-0732">Signal</keyword>
<evidence type="ECO:0000256" key="15">
    <source>
        <dbReference type="SAM" id="Phobius"/>
    </source>
</evidence>
<feature type="disulfide bond" evidence="13">
    <location>
        <begin position="473"/>
        <end position="489"/>
    </location>
</feature>
<dbReference type="InterPro" id="IPR015812">
    <property type="entry name" value="Integrin_bsu"/>
</dbReference>
<evidence type="ECO:0000256" key="5">
    <source>
        <dbReference type="ARBA" id="ARBA00022729"/>
    </source>
</evidence>
<evidence type="ECO:0000259" key="19">
    <source>
        <dbReference type="SMART" id="SM01242"/>
    </source>
</evidence>
<evidence type="ECO:0000256" key="4">
    <source>
        <dbReference type="ARBA" id="ARBA00022692"/>
    </source>
</evidence>
<dbReference type="PANTHER" id="PTHR10082">
    <property type="entry name" value="INTEGRIN BETA SUBUNIT"/>
    <property type="match status" value="1"/>
</dbReference>
<feature type="domain" description="Integrin beta subunit VWA" evidence="17">
    <location>
        <begin position="25"/>
        <end position="432"/>
    </location>
</feature>
<dbReference type="PROSITE" id="PS52047">
    <property type="entry name" value="I_EGF_2"/>
    <property type="match status" value="1"/>
</dbReference>
<gene>
    <name evidence="20" type="ORF">L9F63_012854</name>
</gene>
<dbReference type="Pfam" id="PF07974">
    <property type="entry name" value="EGF_2"/>
    <property type="match status" value="1"/>
</dbReference>
<keyword evidence="7 14" id="KW-0130">Cell adhesion</keyword>
<dbReference type="SUPFAM" id="SSF53300">
    <property type="entry name" value="vWA-like"/>
    <property type="match status" value="1"/>
</dbReference>
<feature type="disulfide bond" evidence="13">
    <location>
        <begin position="556"/>
        <end position="565"/>
    </location>
</feature>
<name>A0AAD8EMU7_DIPPU</name>
<dbReference type="InterPro" id="IPR032695">
    <property type="entry name" value="Integrin_dom_sf"/>
</dbReference>
<evidence type="ECO:0000313" key="20">
    <source>
        <dbReference type="EMBL" id="KAJ9595961.1"/>
    </source>
</evidence>
<feature type="disulfide bond" evidence="13">
    <location>
        <begin position="403"/>
        <end position="665"/>
    </location>
</feature>
<feature type="domain" description="Integrin beta subunit tail" evidence="19">
    <location>
        <begin position="620"/>
        <end position="699"/>
    </location>
</feature>
<feature type="disulfide bond" evidence="13">
    <location>
        <begin position="462"/>
        <end position="471"/>
    </location>
</feature>
<dbReference type="AlphaFoldDB" id="A0AAD8EMU7"/>
<evidence type="ECO:0000256" key="11">
    <source>
        <dbReference type="ARBA" id="ARBA00023157"/>
    </source>
</evidence>
<dbReference type="PRINTS" id="PR01186">
    <property type="entry name" value="INTEGRINB"/>
</dbReference>
<dbReference type="GO" id="GO:0008305">
    <property type="term" value="C:integrin complex"/>
    <property type="evidence" value="ECO:0007669"/>
    <property type="project" value="TreeGrafter"/>
</dbReference>
<evidence type="ECO:0000256" key="16">
    <source>
        <dbReference type="SAM" id="SignalP"/>
    </source>
</evidence>
<proteinExistence type="inferred from homology"/>
<dbReference type="SUPFAM" id="SSF69687">
    <property type="entry name" value="Integrin beta tail domain"/>
    <property type="match status" value="1"/>
</dbReference>
<keyword evidence="4 14" id="KW-0812">Transmembrane</keyword>
<feature type="disulfide bond" evidence="13">
    <location>
        <begin position="37"/>
        <end position="50"/>
    </location>
</feature>
<dbReference type="GO" id="GO:0005925">
    <property type="term" value="C:focal adhesion"/>
    <property type="evidence" value="ECO:0007669"/>
    <property type="project" value="TreeGrafter"/>
</dbReference>
<dbReference type="Pfam" id="PF00362">
    <property type="entry name" value="Integrin_beta"/>
    <property type="match status" value="1"/>
</dbReference>
<evidence type="ECO:0000313" key="21">
    <source>
        <dbReference type="Proteomes" id="UP001233999"/>
    </source>
</evidence>